<dbReference type="Proteomes" id="UP000001055">
    <property type="component" value="Unassembled WGS sequence"/>
</dbReference>
<proteinExistence type="predicted"/>
<feature type="region of interest" description="Disordered" evidence="1">
    <location>
        <begin position="1"/>
        <end position="85"/>
    </location>
</feature>
<dbReference type="GeneID" id="5982149"/>
<gene>
    <name evidence="2" type="ORF">SNOG_15058</name>
</gene>
<evidence type="ECO:0000313" key="3">
    <source>
        <dbReference type="Proteomes" id="UP000001055"/>
    </source>
</evidence>
<dbReference type="HOGENOM" id="CLU_1070016_0_0_1"/>
<dbReference type="AlphaFoldDB" id="Q0TZP9"/>
<sequence>MPRRLAHISAIAQSQSQSQYTSDAHGPAFPPAPHPSLQHCNTATLQHRLHPSHTSPRPVSQRPDCRRRRRTHRTPNAAARHPSPSASSLRFVLGCRAPPNSPSYESVRLEVAKVTLLQPRQTARSLKPDSPPVARAWHPASAIRDASSLTAFRAPILARRPFLASPARWPRARAAAPWSQLYLLYFTHPSHKALTSALPLHAIALPNLASAASRIPHPLPSVSHPRSCRVKETNLCHWTPDSSTSTTLTLTLTLDKFAAH</sequence>
<name>Q0TZP9_PHANO</name>
<dbReference type="KEGG" id="pno:SNOG_15058"/>
<dbReference type="RefSeq" id="XP_001805221.1">
    <property type="nucleotide sequence ID" value="XM_001805169.1"/>
</dbReference>
<dbReference type="EMBL" id="CH445359">
    <property type="protein sequence ID" value="EAT77601.1"/>
    <property type="molecule type" value="Genomic_DNA"/>
</dbReference>
<feature type="compositionally biased region" description="Low complexity" evidence="1">
    <location>
        <begin position="74"/>
        <end position="85"/>
    </location>
</feature>
<feature type="compositionally biased region" description="Low complexity" evidence="1">
    <location>
        <begin position="8"/>
        <end position="27"/>
    </location>
</feature>
<protein>
    <submittedName>
        <fullName evidence="2">Uncharacterized protein</fullName>
    </submittedName>
</protein>
<evidence type="ECO:0000313" key="2">
    <source>
        <dbReference type="EMBL" id="EAT77601.1"/>
    </source>
</evidence>
<evidence type="ECO:0000256" key="1">
    <source>
        <dbReference type="SAM" id="MobiDB-lite"/>
    </source>
</evidence>
<dbReference type="InParanoid" id="Q0TZP9"/>
<organism evidence="2 3">
    <name type="scientific">Phaeosphaeria nodorum (strain SN15 / ATCC MYA-4574 / FGSC 10173)</name>
    <name type="common">Glume blotch fungus</name>
    <name type="synonym">Parastagonospora nodorum</name>
    <dbReference type="NCBI Taxonomy" id="321614"/>
    <lineage>
        <taxon>Eukaryota</taxon>
        <taxon>Fungi</taxon>
        <taxon>Dikarya</taxon>
        <taxon>Ascomycota</taxon>
        <taxon>Pezizomycotina</taxon>
        <taxon>Dothideomycetes</taxon>
        <taxon>Pleosporomycetidae</taxon>
        <taxon>Pleosporales</taxon>
        <taxon>Pleosporineae</taxon>
        <taxon>Phaeosphaeriaceae</taxon>
        <taxon>Parastagonospora</taxon>
    </lineage>
</organism>
<accession>Q0TZP9</accession>
<reference evidence="3" key="1">
    <citation type="journal article" date="2007" name="Plant Cell">
        <title>Dothideomycete-plant interactions illuminated by genome sequencing and EST analysis of the wheat pathogen Stagonospora nodorum.</title>
        <authorList>
            <person name="Hane J.K."/>
            <person name="Lowe R.G."/>
            <person name="Solomon P.S."/>
            <person name="Tan K.C."/>
            <person name="Schoch C.L."/>
            <person name="Spatafora J.W."/>
            <person name="Crous P.W."/>
            <person name="Kodira C."/>
            <person name="Birren B.W."/>
            <person name="Galagan J.E."/>
            <person name="Torriani S.F."/>
            <person name="McDonald B.A."/>
            <person name="Oliver R.P."/>
        </authorList>
    </citation>
    <scope>NUCLEOTIDE SEQUENCE [LARGE SCALE GENOMIC DNA]</scope>
    <source>
        <strain evidence="3">SN15 / ATCC MYA-4574 / FGSC 10173</strain>
    </source>
</reference>